<evidence type="ECO:0000256" key="6">
    <source>
        <dbReference type="ARBA" id="ARBA00023014"/>
    </source>
</evidence>
<dbReference type="EMBL" id="CYSE01000006">
    <property type="protein sequence ID" value="CUH80830.1"/>
    <property type="molecule type" value="Genomic_DNA"/>
</dbReference>
<keyword evidence="3" id="KW-0479">Metal-binding</keyword>
<dbReference type="PANTHER" id="PTHR32439:SF9">
    <property type="entry name" value="BLR3264 PROTEIN"/>
    <property type="match status" value="1"/>
</dbReference>
<evidence type="ECO:0000256" key="1">
    <source>
        <dbReference type="ARBA" id="ARBA00022485"/>
    </source>
</evidence>
<feature type="domain" description="Nitrite/Sulfite reductase ferredoxin-like" evidence="7">
    <location>
        <begin position="22"/>
        <end position="84"/>
    </location>
</feature>
<dbReference type="GO" id="GO:0016491">
    <property type="term" value="F:oxidoreductase activity"/>
    <property type="evidence" value="ECO:0007669"/>
    <property type="project" value="UniProtKB-KW"/>
</dbReference>
<evidence type="ECO:0000256" key="2">
    <source>
        <dbReference type="ARBA" id="ARBA00022617"/>
    </source>
</evidence>
<dbReference type="SUPFAM" id="SSF56014">
    <property type="entry name" value="Nitrite and sulphite reductase 4Fe-4S domain-like"/>
    <property type="match status" value="1"/>
</dbReference>
<dbReference type="InterPro" id="IPR006066">
    <property type="entry name" value="NO2/SO3_Rdtase_FeS/sirohaem_BS"/>
</dbReference>
<name>A0A0P1GG71_9RHOB</name>
<dbReference type="RefSeq" id="WP_234988853.1">
    <property type="nucleotide sequence ID" value="NZ_CYSE01000006.1"/>
</dbReference>
<dbReference type="PANTHER" id="PTHR32439">
    <property type="entry name" value="FERREDOXIN--NITRITE REDUCTASE, CHLOROPLASTIC"/>
    <property type="match status" value="1"/>
</dbReference>
<keyword evidence="5" id="KW-0408">Iron</keyword>
<gene>
    <name evidence="8" type="ORF">TRN7648_03187</name>
</gene>
<evidence type="ECO:0000313" key="8">
    <source>
        <dbReference type="EMBL" id="CUH80830.1"/>
    </source>
</evidence>
<proteinExistence type="predicted"/>
<dbReference type="GO" id="GO:0020037">
    <property type="term" value="F:heme binding"/>
    <property type="evidence" value="ECO:0007669"/>
    <property type="project" value="InterPro"/>
</dbReference>
<sequence length="373" mass="39525">MTTAVAPSVKGWCPGAYRPMMSADGLVVRVRPQFGRLDGAQVVGLCDLAIRYGSGALDLTNRANLQVRGVAEGDHAALLDGLNALGLLDADPGLEGRRNILISPFWTAGDVTHRLTTDLMARLADLPQLPPKVGFAVDCGDAPLLTRDPADFRFERADDGLILRADGVALGCPVTPETAIDALIEMAEWFNAHRTPDRRRMGLVTAVNLLPETWQTTAPRASASRPQIGKRPEGVLIGAPFGQIDAAALRETGAHALRVTPWRVFLLEGAEMPRDAAFLTVPNDPLTRVDACPGAPLCPSASVTTRDIARALAPRVTGTLHISGCPKGCARTTPADLTLVGNAGRFDLVTRGLASDTPQKTGLTPEDLLSGDF</sequence>
<keyword evidence="6" id="KW-0411">Iron-sulfur</keyword>
<dbReference type="GO" id="GO:0046872">
    <property type="term" value="F:metal ion binding"/>
    <property type="evidence" value="ECO:0007669"/>
    <property type="project" value="UniProtKB-KW"/>
</dbReference>
<evidence type="ECO:0000256" key="3">
    <source>
        <dbReference type="ARBA" id="ARBA00022723"/>
    </source>
</evidence>
<evidence type="ECO:0000256" key="4">
    <source>
        <dbReference type="ARBA" id="ARBA00023002"/>
    </source>
</evidence>
<keyword evidence="4" id="KW-0560">Oxidoreductase</keyword>
<reference evidence="8 9" key="1">
    <citation type="submission" date="2015-09" db="EMBL/GenBank/DDBJ databases">
        <authorList>
            <consortium name="Swine Surveillance"/>
        </authorList>
    </citation>
    <scope>NUCLEOTIDE SEQUENCE [LARGE SCALE GENOMIC DNA]</scope>
    <source>
        <strain evidence="8 9">CECT 7648</strain>
    </source>
</reference>
<evidence type="ECO:0000313" key="9">
    <source>
        <dbReference type="Proteomes" id="UP000054935"/>
    </source>
</evidence>
<dbReference type="GO" id="GO:0051539">
    <property type="term" value="F:4 iron, 4 sulfur cluster binding"/>
    <property type="evidence" value="ECO:0007669"/>
    <property type="project" value="UniProtKB-KW"/>
</dbReference>
<evidence type="ECO:0000256" key="5">
    <source>
        <dbReference type="ARBA" id="ARBA00023004"/>
    </source>
</evidence>
<evidence type="ECO:0000259" key="7">
    <source>
        <dbReference type="Pfam" id="PF03460"/>
    </source>
</evidence>
<dbReference type="Gene3D" id="3.90.480.20">
    <property type="match status" value="1"/>
</dbReference>
<accession>A0A0P1GG71</accession>
<dbReference type="AlphaFoldDB" id="A0A0P1GG71"/>
<dbReference type="SUPFAM" id="SSF55124">
    <property type="entry name" value="Nitrite/Sulfite reductase N-terminal domain-like"/>
    <property type="match status" value="1"/>
</dbReference>
<dbReference type="Pfam" id="PF03460">
    <property type="entry name" value="NIR_SIR_ferr"/>
    <property type="match status" value="1"/>
</dbReference>
<keyword evidence="9" id="KW-1185">Reference proteome</keyword>
<keyword evidence="1" id="KW-0004">4Fe-4S</keyword>
<dbReference type="InterPro" id="IPR051329">
    <property type="entry name" value="NIR_SIR_4Fe-4S"/>
</dbReference>
<dbReference type="InterPro" id="IPR036136">
    <property type="entry name" value="Nit/Sulf_reduc_fer-like_dom_sf"/>
</dbReference>
<dbReference type="Gene3D" id="3.30.413.10">
    <property type="entry name" value="Sulfite Reductase Hemoprotein, domain 1"/>
    <property type="match status" value="1"/>
</dbReference>
<dbReference type="InterPro" id="IPR005117">
    <property type="entry name" value="NiRdtase/SiRdtase_haem-b_fer"/>
</dbReference>
<dbReference type="InterPro" id="IPR045854">
    <property type="entry name" value="NO2/SO3_Rdtase_4Fe4S_sf"/>
</dbReference>
<protein>
    <submittedName>
        <fullName evidence="8">Ferredoxin-nitrite reductase</fullName>
    </submittedName>
</protein>
<keyword evidence="2" id="KW-0349">Heme</keyword>
<dbReference type="Proteomes" id="UP000054935">
    <property type="component" value="Unassembled WGS sequence"/>
</dbReference>
<dbReference type="STRING" id="441103.TRN7648_03187"/>
<dbReference type="PROSITE" id="PS00365">
    <property type="entry name" value="NIR_SIR"/>
    <property type="match status" value="1"/>
</dbReference>
<organism evidence="8 9">
    <name type="scientific">Tropicibacter naphthalenivorans</name>
    <dbReference type="NCBI Taxonomy" id="441103"/>
    <lineage>
        <taxon>Bacteria</taxon>
        <taxon>Pseudomonadati</taxon>
        <taxon>Pseudomonadota</taxon>
        <taxon>Alphaproteobacteria</taxon>
        <taxon>Rhodobacterales</taxon>
        <taxon>Roseobacteraceae</taxon>
        <taxon>Tropicibacter</taxon>
    </lineage>
</organism>